<keyword evidence="2" id="KW-1185">Reference proteome</keyword>
<gene>
    <name evidence="1" type="ORF">OF850_07010</name>
</gene>
<dbReference type="InterPro" id="IPR032710">
    <property type="entry name" value="NTF2-like_dom_sf"/>
</dbReference>
<evidence type="ECO:0000313" key="2">
    <source>
        <dbReference type="Proteomes" id="UP001526430"/>
    </source>
</evidence>
<dbReference type="Pfam" id="PF12893">
    <property type="entry name" value="Lumazine_bd_2"/>
    <property type="match status" value="1"/>
</dbReference>
<dbReference type="InterPro" id="IPR039437">
    <property type="entry name" value="FrzH/put_lumazine-bd"/>
</dbReference>
<dbReference type="RefSeq" id="WP_301589260.1">
    <property type="nucleotide sequence ID" value="NZ_JAPFQI010000003.1"/>
</dbReference>
<proteinExistence type="predicted"/>
<reference evidence="1 2" key="1">
    <citation type="submission" date="2022-10" db="EMBL/GenBank/DDBJ databases">
        <title>Roseococcus glaciei nov., sp. nov., isolated from glacier.</title>
        <authorList>
            <person name="Liu Q."/>
            <person name="Xin Y.-H."/>
        </authorList>
    </citation>
    <scope>NUCLEOTIDE SEQUENCE [LARGE SCALE GENOMIC DNA]</scope>
    <source>
        <strain evidence="1 2">MDT2-1-1</strain>
    </source>
</reference>
<accession>A0ABT3NT93</accession>
<dbReference type="Proteomes" id="UP001526430">
    <property type="component" value="Unassembled WGS sequence"/>
</dbReference>
<name>A0ABT3NT93_9PROT</name>
<organism evidence="1 2">
    <name type="scientific">Sabulicella glaciei</name>
    <dbReference type="NCBI Taxonomy" id="2984948"/>
    <lineage>
        <taxon>Bacteria</taxon>
        <taxon>Pseudomonadati</taxon>
        <taxon>Pseudomonadota</taxon>
        <taxon>Alphaproteobacteria</taxon>
        <taxon>Acetobacterales</taxon>
        <taxon>Acetobacteraceae</taxon>
        <taxon>Sabulicella</taxon>
    </lineage>
</organism>
<comment type="caution">
    <text evidence="1">The sequence shown here is derived from an EMBL/GenBank/DDBJ whole genome shotgun (WGS) entry which is preliminary data.</text>
</comment>
<evidence type="ECO:0000313" key="1">
    <source>
        <dbReference type="EMBL" id="MCW8085369.1"/>
    </source>
</evidence>
<dbReference type="EMBL" id="JAPFQI010000003">
    <property type="protein sequence ID" value="MCW8085369.1"/>
    <property type="molecule type" value="Genomic_DNA"/>
</dbReference>
<dbReference type="Gene3D" id="3.10.450.50">
    <property type="match status" value="1"/>
</dbReference>
<dbReference type="SUPFAM" id="SSF54427">
    <property type="entry name" value="NTF2-like"/>
    <property type="match status" value="1"/>
</dbReference>
<sequence>MDGTVMPGALAEIEKVVRLYLDGLYEGDGTKIAAAFHPCAHLYSVDEGGSLTDLPRAEWLERMASRPKPAEQGLQREDRILAMDMAGEEAACVKVNCCIPPRFFTDYLLLLKTGEGWRIVAKSFRTETR</sequence>
<protein>
    <submittedName>
        <fullName evidence="1">Nuclear transport factor 2 family protein</fullName>
    </submittedName>
</protein>